<proteinExistence type="predicted"/>
<keyword evidence="3" id="KW-1185">Reference proteome</keyword>
<sequence length="224" mass="25203">MTDNGDSGFIDPDFMPKPTNSVDSGESFKEVNLQVFLYFNSGGLSEVLKKVLKNKTKINIVVNSNTECKDLIKYALNEFNSTLEKQESQYYLEDSEEVISQCYELCYPDDEDTGEPDEDLPTFSMDQNVSTIGEKNFTLYVSNPTLAIKDQDSGMQPNIQNPSVRESNASQTTGNEKSSSTFKRINSLGYLVTVDEEVKPRKNTEDDDLIYNKSTSTCCKCNIF</sequence>
<protein>
    <submittedName>
        <fullName evidence="2">Uncharacterized protein</fullName>
    </submittedName>
</protein>
<reference evidence="2" key="1">
    <citation type="submission" date="2023-07" db="EMBL/GenBank/DDBJ databases">
        <authorList>
            <consortium name="AG Swart"/>
            <person name="Singh M."/>
            <person name="Singh A."/>
            <person name="Seah K."/>
            <person name="Emmerich C."/>
        </authorList>
    </citation>
    <scope>NUCLEOTIDE SEQUENCE</scope>
    <source>
        <strain evidence="2">DP1</strain>
    </source>
</reference>
<dbReference type="EMBL" id="CAMPGE010013573">
    <property type="protein sequence ID" value="CAI2372296.1"/>
    <property type="molecule type" value="Genomic_DNA"/>
</dbReference>
<accession>A0AAD1XH05</accession>
<evidence type="ECO:0000313" key="2">
    <source>
        <dbReference type="EMBL" id="CAI2372296.1"/>
    </source>
</evidence>
<name>A0AAD1XH05_EUPCR</name>
<feature type="region of interest" description="Disordered" evidence="1">
    <location>
        <begin position="1"/>
        <end position="22"/>
    </location>
</feature>
<dbReference type="Proteomes" id="UP001295684">
    <property type="component" value="Unassembled WGS sequence"/>
</dbReference>
<evidence type="ECO:0000256" key="1">
    <source>
        <dbReference type="SAM" id="MobiDB-lite"/>
    </source>
</evidence>
<evidence type="ECO:0000313" key="3">
    <source>
        <dbReference type="Proteomes" id="UP001295684"/>
    </source>
</evidence>
<feature type="region of interest" description="Disordered" evidence="1">
    <location>
        <begin position="149"/>
        <end position="181"/>
    </location>
</feature>
<feature type="compositionally biased region" description="Polar residues" evidence="1">
    <location>
        <begin position="153"/>
        <end position="181"/>
    </location>
</feature>
<dbReference type="AlphaFoldDB" id="A0AAD1XH05"/>
<gene>
    <name evidence="2" type="ORF">ECRASSUSDP1_LOCUS13625</name>
</gene>
<organism evidence="2 3">
    <name type="scientific">Euplotes crassus</name>
    <dbReference type="NCBI Taxonomy" id="5936"/>
    <lineage>
        <taxon>Eukaryota</taxon>
        <taxon>Sar</taxon>
        <taxon>Alveolata</taxon>
        <taxon>Ciliophora</taxon>
        <taxon>Intramacronucleata</taxon>
        <taxon>Spirotrichea</taxon>
        <taxon>Hypotrichia</taxon>
        <taxon>Euplotida</taxon>
        <taxon>Euplotidae</taxon>
        <taxon>Moneuplotes</taxon>
    </lineage>
</organism>
<comment type="caution">
    <text evidence="2">The sequence shown here is derived from an EMBL/GenBank/DDBJ whole genome shotgun (WGS) entry which is preliminary data.</text>
</comment>